<feature type="chain" id="PRO_5015596219" evidence="2">
    <location>
        <begin position="37"/>
        <end position="259"/>
    </location>
</feature>
<feature type="compositionally biased region" description="Low complexity" evidence="1">
    <location>
        <begin position="39"/>
        <end position="56"/>
    </location>
</feature>
<evidence type="ECO:0000256" key="2">
    <source>
        <dbReference type="SAM" id="SignalP"/>
    </source>
</evidence>
<reference evidence="3 4" key="1">
    <citation type="journal article" date="2014" name="Int. J. Syst. Evol. Microbiol.">
        <title>Arthrobacter pityocampae sp. nov., isolated from Thaumetopoea pityocampa (Lep., Thaumetopoeidae).</title>
        <authorList>
            <person name="Ince I.A."/>
            <person name="Demirbag Z."/>
            <person name="Kati H."/>
        </authorList>
    </citation>
    <scope>NUCLEOTIDE SEQUENCE [LARGE SCALE GENOMIC DNA]</scope>
    <source>
        <strain evidence="3 4">Tp2</strain>
    </source>
</reference>
<dbReference type="PROSITE" id="PS51257">
    <property type="entry name" value="PROKAR_LIPOPROTEIN"/>
    <property type="match status" value="1"/>
</dbReference>
<keyword evidence="2" id="KW-0732">Signal</keyword>
<gene>
    <name evidence="3" type="ORF">C4K88_01805</name>
</gene>
<feature type="region of interest" description="Disordered" evidence="1">
    <location>
        <begin position="39"/>
        <end position="60"/>
    </location>
</feature>
<dbReference type="OrthoDB" id="4963467at2"/>
<keyword evidence="4" id="KW-1185">Reference proteome</keyword>
<sequence length="259" mass="27249">MDHRPSGGPGRRHQPQALAAAALVLTLITACTAPWADGGAPAPSAASATAGPAEPARTPLREAREGWKVFTDQGRRLSFELPEKWVVQLIEPGPGVYAPESLHYAVRTTEGVTIAELHTGIETPEAPCPDANLTPYHVISSEPLELTDEAPASAEFEPRVVIRIIAGFRFFGSYGITDRLGGADGFACTLSNTVDAGDPLGRVSFGEVEVLAPKTPENTGPQNVTFGTIGEAQKHYDTPGYATIREMLGSLRIAPGAAG</sequence>
<dbReference type="EMBL" id="PRKW01000001">
    <property type="protein sequence ID" value="PPB50642.1"/>
    <property type="molecule type" value="Genomic_DNA"/>
</dbReference>
<protein>
    <submittedName>
        <fullName evidence="3">Uncharacterized protein</fullName>
    </submittedName>
</protein>
<accession>A0A2S5J1D4</accession>
<dbReference type="RefSeq" id="WP_104119913.1">
    <property type="nucleotide sequence ID" value="NZ_PRKW01000001.1"/>
</dbReference>
<proteinExistence type="predicted"/>
<evidence type="ECO:0000313" key="4">
    <source>
        <dbReference type="Proteomes" id="UP000239297"/>
    </source>
</evidence>
<comment type="caution">
    <text evidence="3">The sequence shown here is derived from an EMBL/GenBank/DDBJ whole genome shotgun (WGS) entry which is preliminary data.</text>
</comment>
<evidence type="ECO:0000256" key="1">
    <source>
        <dbReference type="SAM" id="MobiDB-lite"/>
    </source>
</evidence>
<evidence type="ECO:0000313" key="3">
    <source>
        <dbReference type="EMBL" id="PPB50642.1"/>
    </source>
</evidence>
<feature type="signal peptide" evidence="2">
    <location>
        <begin position="1"/>
        <end position="36"/>
    </location>
</feature>
<dbReference type="AlphaFoldDB" id="A0A2S5J1D4"/>
<name>A0A2S5J1D4_9MICC</name>
<dbReference type="Proteomes" id="UP000239297">
    <property type="component" value="Unassembled WGS sequence"/>
</dbReference>
<organism evidence="3 4">
    <name type="scientific">Arthrobacter pityocampae</name>
    <dbReference type="NCBI Taxonomy" id="547334"/>
    <lineage>
        <taxon>Bacteria</taxon>
        <taxon>Bacillati</taxon>
        <taxon>Actinomycetota</taxon>
        <taxon>Actinomycetes</taxon>
        <taxon>Micrococcales</taxon>
        <taxon>Micrococcaceae</taxon>
        <taxon>Arthrobacter</taxon>
    </lineage>
</organism>